<dbReference type="PANTHER" id="PTHR19288:SF95">
    <property type="entry name" value="D-GLYCEROL 3-PHOSPHATE PHOSPHATASE"/>
    <property type="match status" value="1"/>
</dbReference>
<feature type="domain" description="GCN5-related N-acetyltransferase-like" evidence="1">
    <location>
        <begin position="282"/>
        <end position="324"/>
    </location>
</feature>
<evidence type="ECO:0000313" key="2">
    <source>
        <dbReference type="EMBL" id="MFC5289979.1"/>
    </source>
</evidence>
<dbReference type="GO" id="GO:0016787">
    <property type="term" value="F:hydrolase activity"/>
    <property type="evidence" value="ECO:0007669"/>
    <property type="project" value="UniProtKB-KW"/>
</dbReference>
<organism evidence="2 3">
    <name type="scientific">Actinokineospora guangxiensis</name>
    <dbReference type="NCBI Taxonomy" id="1490288"/>
    <lineage>
        <taxon>Bacteria</taxon>
        <taxon>Bacillati</taxon>
        <taxon>Actinomycetota</taxon>
        <taxon>Actinomycetes</taxon>
        <taxon>Pseudonocardiales</taxon>
        <taxon>Pseudonocardiaceae</taxon>
        <taxon>Actinokineospora</taxon>
    </lineage>
</organism>
<dbReference type="Pfam" id="PF13242">
    <property type="entry name" value="Hydrolase_like"/>
    <property type="match status" value="1"/>
</dbReference>
<dbReference type="NCBIfam" id="TIGR01460">
    <property type="entry name" value="HAD-SF-IIA"/>
    <property type="match status" value="1"/>
</dbReference>
<dbReference type="Proteomes" id="UP001596157">
    <property type="component" value="Unassembled WGS sequence"/>
</dbReference>
<name>A0ABW0EV25_9PSEU</name>
<dbReference type="RefSeq" id="WP_378249851.1">
    <property type="nucleotide sequence ID" value="NZ_JBHSKF010000014.1"/>
</dbReference>
<reference evidence="3" key="1">
    <citation type="journal article" date="2019" name="Int. J. Syst. Evol. Microbiol.">
        <title>The Global Catalogue of Microorganisms (GCM) 10K type strain sequencing project: providing services to taxonomists for standard genome sequencing and annotation.</title>
        <authorList>
            <consortium name="The Broad Institute Genomics Platform"/>
            <consortium name="The Broad Institute Genome Sequencing Center for Infectious Disease"/>
            <person name="Wu L."/>
            <person name="Ma J."/>
        </authorList>
    </citation>
    <scope>NUCLEOTIDE SEQUENCE [LARGE SCALE GENOMIC DNA]</scope>
    <source>
        <strain evidence="3">CCUG 59778</strain>
    </source>
</reference>
<dbReference type="InterPro" id="IPR006357">
    <property type="entry name" value="HAD-SF_hydro_IIA"/>
</dbReference>
<dbReference type="Pfam" id="PF13344">
    <property type="entry name" value="Hydrolase_6"/>
    <property type="match status" value="1"/>
</dbReference>
<protein>
    <submittedName>
        <fullName evidence="2">HAD-IIA family hydrolase</fullName>
    </submittedName>
</protein>
<dbReference type="Pfam" id="PF18407">
    <property type="entry name" value="GNAT_like"/>
    <property type="match status" value="1"/>
</dbReference>
<dbReference type="InterPro" id="IPR041065">
    <property type="entry name" value="GNAT-like"/>
</dbReference>
<accession>A0ABW0EV25</accession>
<evidence type="ECO:0000259" key="1">
    <source>
        <dbReference type="Pfam" id="PF18407"/>
    </source>
</evidence>
<evidence type="ECO:0000313" key="3">
    <source>
        <dbReference type="Proteomes" id="UP001596157"/>
    </source>
</evidence>
<comment type="caution">
    <text evidence="2">The sequence shown here is derived from an EMBL/GenBank/DDBJ whole genome shotgun (WGS) entry which is preliminary data.</text>
</comment>
<dbReference type="SUPFAM" id="SSF56784">
    <property type="entry name" value="HAD-like"/>
    <property type="match status" value="1"/>
</dbReference>
<proteinExistence type="predicted"/>
<dbReference type="InterPro" id="IPR036412">
    <property type="entry name" value="HAD-like_sf"/>
</dbReference>
<dbReference type="PANTHER" id="PTHR19288">
    <property type="entry name" value="4-NITROPHENYLPHOSPHATASE-RELATED"/>
    <property type="match status" value="1"/>
</dbReference>
<dbReference type="Gene3D" id="3.40.50.1000">
    <property type="entry name" value="HAD superfamily/HAD-like"/>
    <property type="match status" value="2"/>
</dbReference>
<sequence length="330" mass="32809">MAGRLLDTCDALLVDLDGTVYRGGEAVPGVPAALDAVRADGVAVRFVTNNASRSPSAVAAHLTGLGITADPGEVSTSAQAGALVLAEHLAPGAEVLIVGSPALADEVRAVGLVPTDHAGPRTAAVVQGLAQDIAYPLLAEATVAVRAGALWVACNVDKTIPTERGLLPGNGALVAAVREATDAEPVVAGKPAAPLMEASIAASGAKAPLVVGDRLDTDIEGAAAVGIPSLFVLSGVDTPASLLAAEPHRRPTHVARDVAGVFRPEAELAVGPKAAWSVAGGTVRGDGDPLDLLRALCAVAWSTGLPRLRADGDAADRALTALGLSISAIG</sequence>
<keyword evidence="3" id="KW-1185">Reference proteome</keyword>
<dbReference type="EMBL" id="JBHSKF010000014">
    <property type="protein sequence ID" value="MFC5289979.1"/>
    <property type="molecule type" value="Genomic_DNA"/>
</dbReference>
<gene>
    <name evidence="2" type="ORF">ACFPM7_23230</name>
</gene>
<dbReference type="InterPro" id="IPR023214">
    <property type="entry name" value="HAD_sf"/>
</dbReference>
<keyword evidence="2" id="KW-0378">Hydrolase</keyword>